<sequence length="82" mass="9300">MKVVSEVGNNSNVLAMEEGNVTIAVNQFGQGRSVYIAGLPYTAENTRLLLLCIYWSASQEQEMNKWFTTNPNMQRIQMQDLL</sequence>
<accession>A0ABT9ZTD8</accession>
<proteinExistence type="predicted"/>
<evidence type="ECO:0000313" key="2">
    <source>
        <dbReference type="EMBL" id="MDQ0254109.1"/>
    </source>
</evidence>
<dbReference type="Pfam" id="PF17385">
    <property type="entry name" value="LBP_M"/>
    <property type="match status" value="1"/>
</dbReference>
<comment type="caution">
    <text evidence="2">The sequence shown here is derived from an EMBL/GenBank/DDBJ whole genome shotgun (WGS) entry which is preliminary data.</text>
</comment>
<dbReference type="SUPFAM" id="SSF52317">
    <property type="entry name" value="Class I glutamine amidotransferase-like"/>
    <property type="match status" value="1"/>
</dbReference>
<dbReference type="InterPro" id="IPR035363">
    <property type="entry name" value="LBP_M"/>
</dbReference>
<evidence type="ECO:0000313" key="3">
    <source>
        <dbReference type="Proteomes" id="UP001230005"/>
    </source>
</evidence>
<gene>
    <name evidence="2" type="ORF">J2S74_001482</name>
</gene>
<feature type="domain" description="Lacto-N-biose phosphorylase central" evidence="1">
    <location>
        <begin position="5"/>
        <end position="61"/>
    </location>
</feature>
<dbReference type="InterPro" id="IPR029062">
    <property type="entry name" value="Class_I_gatase-like"/>
</dbReference>
<name>A0ABT9ZTD8_9BACI</name>
<dbReference type="Proteomes" id="UP001230005">
    <property type="component" value="Unassembled WGS sequence"/>
</dbReference>
<keyword evidence="3" id="KW-1185">Reference proteome</keyword>
<protein>
    <recommendedName>
        <fullName evidence="1">Lacto-N-biose phosphorylase central domain-containing protein</fullName>
    </recommendedName>
</protein>
<dbReference type="EMBL" id="JAUSUG010000004">
    <property type="protein sequence ID" value="MDQ0254109.1"/>
    <property type="molecule type" value="Genomic_DNA"/>
</dbReference>
<dbReference type="Gene3D" id="3.40.50.880">
    <property type="match status" value="1"/>
</dbReference>
<reference evidence="2 3" key="1">
    <citation type="submission" date="2023-07" db="EMBL/GenBank/DDBJ databases">
        <title>Genomic Encyclopedia of Type Strains, Phase IV (KMG-IV): sequencing the most valuable type-strain genomes for metagenomic binning, comparative biology and taxonomic classification.</title>
        <authorList>
            <person name="Goeker M."/>
        </authorList>
    </citation>
    <scope>NUCLEOTIDE SEQUENCE [LARGE SCALE GENOMIC DNA]</scope>
    <source>
        <strain evidence="2 3">DSM 9768</strain>
    </source>
</reference>
<organism evidence="2 3">
    <name type="scientific">Evansella vedderi</name>
    <dbReference type="NCBI Taxonomy" id="38282"/>
    <lineage>
        <taxon>Bacteria</taxon>
        <taxon>Bacillati</taxon>
        <taxon>Bacillota</taxon>
        <taxon>Bacilli</taxon>
        <taxon>Bacillales</taxon>
        <taxon>Bacillaceae</taxon>
        <taxon>Evansella</taxon>
    </lineage>
</organism>
<evidence type="ECO:0000259" key="1">
    <source>
        <dbReference type="Pfam" id="PF17385"/>
    </source>
</evidence>